<dbReference type="InterPro" id="IPR001173">
    <property type="entry name" value="Glyco_trans_2-like"/>
</dbReference>
<gene>
    <name evidence="2" type="ORF">JYK14_27840</name>
</gene>
<evidence type="ECO:0000259" key="1">
    <source>
        <dbReference type="Pfam" id="PF00535"/>
    </source>
</evidence>
<reference evidence="2 3" key="1">
    <citation type="submission" date="2021-12" db="EMBL/GenBank/DDBJ databases">
        <title>Siccirubricoccus leaddurans sp. nov., a high concentration Zn2+ tolerance bacterium.</title>
        <authorList>
            <person name="Cao Y."/>
        </authorList>
    </citation>
    <scope>NUCLEOTIDE SEQUENCE [LARGE SCALE GENOMIC DNA]</scope>
    <source>
        <strain evidence="2 3">KC 17139</strain>
    </source>
</reference>
<sequence length="589" mass="63834">SAEPQGYVDFCGPVPALGGWMFGGWARLGTLGALETCFATALFEGEAVEGEAVLGRYPRPDVEGLGEGFIAFLPGLPPPEAGSFGNLVFGVERQHRLVRSVGARQPEPIELLGMVRSLLAAAPSAGVSQGALTRVLSRPIYEGVETISRLPVPLHLEVDSLLVAPGAGLVLIGWFLDPGRAVKSIRLRNRGRLSAPLSEAWIATERHDIREAFAPKYGQLSERPGYVAYIATETADLREAHLEIELQDGSIAFRPLPPAGEGGVPAIRRLLNGLELAPDEVVALCDKVLGPPVVALNRARLAAAPAGVEVVVGDPPAEPRCSLIIPLYGRIDYLMYQCALFSEWGLPADELIYVLDDPPKKAELMNLARSVYRRFGIPLRLLLLPQNLGYAPANNAGLAIARGKYICFLNSDVMPQDGTWLDRLTGRLEEDPALGVAGALLLFEDGTVQHSGIEFARLPQLGNFPFALHPGKGRMRGPSRGLHREEAVTGACMVLRRDLAQQLGGFDQDYVVGDFEDTDLCFRIRDLGYHCAVDDDAVLWHLERQSQGAPGNNWRHNLTLVNAWTFARRWGDRFPDAAPPSGGAVLRLS</sequence>
<accession>A0ABT1DDD1</accession>
<dbReference type="Gene3D" id="3.90.550.10">
    <property type="entry name" value="Spore Coat Polysaccharide Biosynthesis Protein SpsA, Chain A"/>
    <property type="match status" value="1"/>
</dbReference>
<dbReference type="PANTHER" id="PTHR43179">
    <property type="entry name" value="RHAMNOSYLTRANSFERASE WBBL"/>
    <property type="match status" value="1"/>
</dbReference>
<dbReference type="SUPFAM" id="SSF53448">
    <property type="entry name" value="Nucleotide-diphospho-sugar transferases"/>
    <property type="match status" value="1"/>
</dbReference>
<feature type="non-terminal residue" evidence="2">
    <location>
        <position position="1"/>
    </location>
</feature>
<dbReference type="CDD" id="cd00761">
    <property type="entry name" value="Glyco_tranf_GTA_type"/>
    <property type="match status" value="1"/>
</dbReference>
<dbReference type="Pfam" id="PF00535">
    <property type="entry name" value="Glycos_transf_2"/>
    <property type="match status" value="1"/>
</dbReference>
<comment type="caution">
    <text evidence="2">The sequence shown here is derived from an EMBL/GenBank/DDBJ whole genome shotgun (WGS) entry which is preliminary data.</text>
</comment>
<dbReference type="EMBL" id="JAFIRR010000257">
    <property type="protein sequence ID" value="MCO6419945.1"/>
    <property type="molecule type" value="Genomic_DNA"/>
</dbReference>
<keyword evidence="3" id="KW-1185">Reference proteome</keyword>
<feature type="domain" description="Glycosyltransferase 2-like" evidence="1">
    <location>
        <begin position="322"/>
        <end position="501"/>
    </location>
</feature>
<dbReference type="InterPro" id="IPR029044">
    <property type="entry name" value="Nucleotide-diphossugar_trans"/>
</dbReference>
<dbReference type="Proteomes" id="UP001523392">
    <property type="component" value="Unassembled WGS sequence"/>
</dbReference>
<proteinExistence type="predicted"/>
<name>A0ABT1DDD1_9PROT</name>
<evidence type="ECO:0000313" key="3">
    <source>
        <dbReference type="Proteomes" id="UP001523392"/>
    </source>
</evidence>
<evidence type="ECO:0000313" key="2">
    <source>
        <dbReference type="EMBL" id="MCO6419945.1"/>
    </source>
</evidence>
<dbReference type="PANTHER" id="PTHR43179:SF7">
    <property type="entry name" value="RHAMNOSYLTRANSFERASE WBBL"/>
    <property type="match status" value="1"/>
</dbReference>
<organism evidence="2 3">
    <name type="scientific">Siccirubricoccus soli</name>
    <dbReference type="NCBI Taxonomy" id="2899147"/>
    <lineage>
        <taxon>Bacteria</taxon>
        <taxon>Pseudomonadati</taxon>
        <taxon>Pseudomonadota</taxon>
        <taxon>Alphaproteobacteria</taxon>
        <taxon>Acetobacterales</taxon>
        <taxon>Roseomonadaceae</taxon>
        <taxon>Siccirubricoccus</taxon>
    </lineage>
</organism>
<protein>
    <submittedName>
        <fullName evidence="2">Glycosyltransferase family 2 protein</fullName>
    </submittedName>
</protein>
<dbReference type="RefSeq" id="WP_252956618.1">
    <property type="nucleotide sequence ID" value="NZ_JAFIRR010000257.1"/>
</dbReference>